<dbReference type="PROSITE" id="PS00793">
    <property type="entry name" value="DHPS_2"/>
    <property type="match status" value="1"/>
</dbReference>
<dbReference type="EMBL" id="CP044205">
    <property type="protein sequence ID" value="QFY44950.1"/>
    <property type="molecule type" value="Genomic_DNA"/>
</dbReference>
<dbReference type="EC" id="2.5.1.15" evidence="5 12"/>
<keyword evidence="7 12" id="KW-0808">Transferase</keyword>
<dbReference type="GO" id="GO:0046654">
    <property type="term" value="P:tetrahydrofolate biosynthetic process"/>
    <property type="evidence" value="ECO:0007669"/>
    <property type="project" value="UniProtKB-UniPathway"/>
</dbReference>
<name>A0A5Q0BMH6_9GAMM</name>
<evidence type="ECO:0000256" key="1">
    <source>
        <dbReference type="ARBA" id="ARBA00000012"/>
    </source>
</evidence>
<evidence type="ECO:0000256" key="12">
    <source>
        <dbReference type="RuleBase" id="RU361205"/>
    </source>
</evidence>
<proteinExistence type="inferred from homology"/>
<dbReference type="NCBIfam" id="TIGR01496">
    <property type="entry name" value="DHPS"/>
    <property type="match status" value="1"/>
</dbReference>
<evidence type="ECO:0000256" key="5">
    <source>
        <dbReference type="ARBA" id="ARBA00012458"/>
    </source>
</evidence>
<organism evidence="14 15">
    <name type="scientific">Candidatus Methylospira mobilis</name>
    <dbReference type="NCBI Taxonomy" id="1808979"/>
    <lineage>
        <taxon>Bacteria</taxon>
        <taxon>Pseudomonadati</taxon>
        <taxon>Pseudomonadota</taxon>
        <taxon>Gammaproteobacteria</taxon>
        <taxon>Methylococcales</taxon>
        <taxon>Methylococcaceae</taxon>
        <taxon>Candidatus Methylospira</taxon>
    </lineage>
</organism>
<evidence type="ECO:0000256" key="11">
    <source>
        <dbReference type="ARBA" id="ARBA00030193"/>
    </source>
</evidence>
<feature type="domain" description="Pterin-binding" evidence="13">
    <location>
        <begin position="13"/>
        <end position="268"/>
    </location>
</feature>
<evidence type="ECO:0000256" key="10">
    <source>
        <dbReference type="ARBA" id="ARBA00022909"/>
    </source>
</evidence>
<dbReference type="CDD" id="cd00739">
    <property type="entry name" value="DHPS"/>
    <property type="match status" value="1"/>
</dbReference>
<dbReference type="PANTHER" id="PTHR20941:SF1">
    <property type="entry name" value="FOLIC ACID SYNTHESIS PROTEIN FOL1"/>
    <property type="match status" value="1"/>
</dbReference>
<dbReference type="PROSITE" id="PS50972">
    <property type="entry name" value="PTERIN_BINDING"/>
    <property type="match status" value="1"/>
</dbReference>
<evidence type="ECO:0000256" key="6">
    <source>
        <dbReference type="ARBA" id="ARBA00016919"/>
    </source>
</evidence>
<dbReference type="SUPFAM" id="SSF51717">
    <property type="entry name" value="Dihydropteroate synthetase-like"/>
    <property type="match status" value="1"/>
</dbReference>
<dbReference type="InterPro" id="IPR006390">
    <property type="entry name" value="DHP_synth_dom"/>
</dbReference>
<evidence type="ECO:0000313" key="15">
    <source>
        <dbReference type="Proteomes" id="UP000325755"/>
    </source>
</evidence>
<reference evidence="14 15" key="1">
    <citation type="submission" date="2019-09" db="EMBL/GenBank/DDBJ databases">
        <title>Ecophysiology of the spiral-shaped methanotroph Methylospira mobilis as revealed by the complete genome sequence.</title>
        <authorList>
            <person name="Oshkin I.Y."/>
            <person name="Dedysh S.N."/>
            <person name="Miroshnikov K."/>
            <person name="Danilova O.V."/>
            <person name="Hakobyan A."/>
            <person name="Liesack W."/>
        </authorList>
    </citation>
    <scope>NUCLEOTIDE SEQUENCE [LARGE SCALE GENOMIC DNA]</scope>
    <source>
        <strain evidence="14 15">Shm1</strain>
    </source>
</reference>
<gene>
    <name evidence="14" type="primary">folP</name>
    <name evidence="14" type="ORF">F6R98_05160</name>
</gene>
<sequence>MNRIGKLHQNKLPLIMGILNATPDSFSDGGRYLDSGKAIEHAIRMAAEGADIIDIGGESTRPGALPVNAGEQLARSLPIITALRAALPDILISIDTTLADVAEAALVAGVDIINDISAGINDPAMFNIAARHRCPIVLMHMQGQPETMQDNPHYRHVVQEVCDYLTARAKCALQAGIARENILFDPGIGFGKRRQDNLDLLAHLDTLVALGYPVLLGTSRKRFMGALCDETEAQNLLGATVATTALGVDAGVKILRVHDVRENKQAAIVAYAIGVRKHETP</sequence>
<dbReference type="GO" id="GO:0046656">
    <property type="term" value="P:folic acid biosynthetic process"/>
    <property type="evidence" value="ECO:0007669"/>
    <property type="project" value="UniProtKB-KW"/>
</dbReference>
<protein>
    <recommendedName>
        <fullName evidence="6 12">Dihydropteroate synthase</fullName>
        <shortName evidence="12">DHPS</shortName>
        <ecNumber evidence="5 12">2.5.1.15</ecNumber>
    </recommendedName>
    <alternativeName>
        <fullName evidence="11 12">Dihydropteroate pyrophosphorylase</fullName>
    </alternativeName>
</protein>
<accession>A0A5Q0BMH6</accession>
<evidence type="ECO:0000256" key="7">
    <source>
        <dbReference type="ARBA" id="ARBA00022679"/>
    </source>
</evidence>
<comment type="cofactor">
    <cofactor evidence="2 12">
        <name>Mg(2+)</name>
        <dbReference type="ChEBI" id="CHEBI:18420"/>
    </cofactor>
</comment>
<dbReference type="PROSITE" id="PS00792">
    <property type="entry name" value="DHPS_1"/>
    <property type="match status" value="1"/>
</dbReference>
<keyword evidence="8 12" id="KW-0479">Metal-binding</keyword>
<dbReference type="InterPro" id="IPR000489">
    <property type="entry name" value="Pterin-binding_dom"/>
</dbReference>
<dbReference type="InParanoid" id="A0A5Q0BMH6"/>
<evidence type="ECO:0000256" key="8">
    <source>
        <dbReference type="ARBA" id="ARBA00022723"/>
    </source>
</evidence>
<comment type="similarity">
    <text evidence="4 12">Belongs to the DHPS family.</text>
</comment>
<evidence type="ECO:0000256" key="2">
    <source>
        <dbReference type="ARBA" id="ARBA00001946"/>
    </source>
</evidence>
<dbReference type="Gene3D" id="3.20.20.20">
    <property type="entry name" value="Dihydropteroate synthase-like"/>
    <property type="match status" value="1"/>
</dbReference>
<dbReference type="Proteomes" id="UP000325755">
    <property type="component" value="Chromosome"/>
</dbReference>
<evidence type="ECO:0000256" key="9">
    <source>
        <dbReference type="ARBA" id="ARBA00022842"/>
    </source>
</evidence>
<evidence type="ECO:0000313" key="14">
    <source>
        <dbReference type="EMBL" id="QFY44950.1"/>
    </source>
</evidence>
<dbReference type="FunCoup" id="A0A5Q0BMH6">
    <property type="interactions" value="504"/>
</dbReference>
<dbReference type="FunFam" id="3.20.20.20:FF:000006">
    <property type="entry name" value="Dihydropteroate synthase"/>
    <property type="match status" value="1"/>
</dbReference>
<dbReference type="Pfam" id="PF00809">
    <property type="entry name" value="Pterin_bind"/>
    <property type="match status" value="1"/>
</dbReference>
<evidence type="ECO:0000256" key="3">
    <source>
        <dbReference type="ARBA" id="ARBA00004763"/>
    </source>
</evidence>
<dbReference type="GO" id="GO:0004156">
    <property type="term" value="F:dihydropteroate synthase activity"/>
    <property type="evidence" value="ECO:0007669"/>
    <property type="project" value="UniProtKB-EC"/>
</dbReference>
<keyword evidence="10 12" id="KW-0289">Folate biosynthesis</keyword>
<dbReference type="KEGG" id="mmob:F6R98_05160"/>
<dbReference type="GO" id="GO:0005829">
    <property type="term" value="C:cytosol"/>
    <property type="evidence" value="ECO:0007669"/>
    <property type="project" value="TreeGrafter"/>
</dbReference>
<dbReference type="InterPro" id="IPR011005">
    <property type="entry name" value="Dihydropteroate_synth-like_sf"/>
</dbReference>
<dbReference type="UniPathway" id="UPA00077">
    <property type="reaction ID" value="UER00156"/>
</dbReference>
<comment type="pathway">
    <text evidence="3 12">Cofactor biosynthesis; tetrahydrofolate biosynthesis; 7,8-dihydrofolate from 2-amino-4-hydroxy-6-hydroxymethyl-7,8-dihydropteridine diphosphate and 4-aminobenzoate: step 1/2.</text>
</comment>
<dbReference type="PANTHER" id="PTHR20941">
    <property type="entry name" value="FOLATE SYNTHESIS PROTEINS"/>
    <property type="match status" value="1"/>
</dbReference>
<evidence type="ECO:0000256" key="4">
    <source>
        <dbReference type="ARBA" id="ARBA00009503"/>
    </source>
</evidence>
<comment type="catalytic activity">
    <reaction evidence="1">
        <text>(7,8-dihydropterin-6-yl)methyl diphosphate + 4-aminobenzoate = 7,8-dihydropteroate + diphosphate</text>
        <dbReference type="Rhea" id="RHEA:19949"/>
        <dbReference type="ChEBI" id="CHEBI:17836"/>
        <dbReference type="ChEBI" id="CHEBI:17839"/>
        <dbReference type="ChEBI" id="CHEBI:33019"/>
        <dbReference type="ChEBI" id="CHEBI:72950"/>
        <dbReference type="EC" id="2.5.1.15"/>
    </reaction>
</comment>
<dbReference type="GO" id="GO:0046872">
    <property type="term" value="F:metal ion binding"/>
    <property type="evidence" value="ECO:0007669"/>
    <property type="project" value="UniProtKB-KW"/>
</dbReference>
<keyword evidence="9 12" id="KW-0460">Magnesium</keyword>
<dbReference type="InterPro" id="IPR045031">
    <property type="entry name" value="DHP_synth-like"/>
</dbReference>
<evidence type="ECO:0000259" key="13">
    <source>
        <dbReference type="PROSITE" id="PS50972"/>
    </source>
</evidence>
<dbReference type="AlphaFoldDB" id="A0A5Q0BMH6"/>
<keyword evidence="15" id="KW-1185">Reference proteome</keyword>
<comment type="function">
    <text evidence="12">Catalyzes the condensation of para-aminobenzoate (pABA) with 6-hydroxymethyl-7,8-dihydropterin diphosphate (DHPt-PP) to form 7,8-dihydropteroate (H2Pte), the immediate precursor of folate derivatives.</text>
</comment>
<dbReference type="OrthoDB" id="9811744at2"/>